<accession>A0ACC2NIW0</accession>
<protein>
    <submittedName>
        <fullName evidence="1">Uncharacterized protein</fullName>
    </submittedName>
</protein>
<reference evidence="1" key="1">
    <citation type="submission" date="2023-04" db="EMBL/GenBank/DDBJ databases">
        <title>A chromosome-level genome assembly of the parasitoid wasp Eretmocerus hayati.</title>
        <authorList>
            <person name="Zhong Y."/>
            <person name="Liu S."/>
            <person name="Liu Y."/>
        </authorList>
    </citation>
    <scope>NUCLEOTIDE SEQUENCE</scope>
    <source>
        <strain evidence="1">ZJU_SS_LIU_2023</strain>
    </source>
</reference>
<gene>
    <name evidence="1" type="ORF">QAD02_002087</name>
</gene>
<keyword evidence="2" id="KW-1185">Reference proteome</keyword>
<name>A0ACC2NIW0_9HYME</name>
<organism evidence="1 2">
    <name type="scientific">Eretmocerus hayati</name>
    <dbReference type="NCBI Taxonomy" id="131215"/>
    <lineage>
        <taxon>Eukaryota</taxon>
        <taxon>Metazoa</taxon>
        <taxon>Ecdysozoa</taxon>
        <taxon>Arthropoda</taxon>
        <taxon>Hexapoda</taxon>
        <taxon>Insecta</taxon>
        <taxon>Pterygota</taxon>
        <taxon>Neoptera</taxon>
        <taxon>Endopterygota</taxon>
        <taxon>Hymenoptera</taxon>
        <taxon>Apocrita</taxon>
        <taxon>Proctotrupomorpha</taxon>
        <taxon>Chalcidoidea</taxon>
        <taxon>Aphelinidae</taxon>
        <taxon>Aphelininae</taxon>
        <taxon>Eretmocerus</taxon>
    </lineage>
</organism>
<dbReference type="Proteomes" id="UP001239111">
    <property type="component" value="Chromosome 3"/>
</dbReference>
<sequence>MMYFTDGAAQHFKNRYDFQNSIHHRDDFSIIAECHFNATVHGKNVCDGLGANLKFNARRASMQSISGNQITTPYELYVWARQAMKTMDVFFVSKDEYLQTKTSFLEGQEEEDREHPAESLHTRQGKPSPAEEIQGTVNSRQSLRFS</sequence>
<dbReference type="EMBL" id="CM056743">
    <property type="protein sequence ID" value="KAJ8670828.1"/>
    <property type="molecule type" value="Genomic_DNA"/>
</dbReference>
<proteinExistence type="predicted"/>
<evidence type="ECO:0000313" key="1">
    <source>
        <dbReference type="EMBL" id="KAJ8670828.1"/>
    </source>
</evidence>
<evidence type="ECO:0000313" key="2">
    <source>
        <dbReference type="Proteomes" id="UP001239111"/>
    </source>
</evidence>
<comment type="caution">
    <text evidence="1">The sequence shown here is derived from an EMBL/GenBank/DDBJ whole genome shotgun (WGS) entry which is preliminary data.</text>
</comment>